<dbReference type="eggNOG" id="COG1413">
    <property type="taxonomic scope" value="Bacteria"/>
</dbReference>
<dbReference type="Proteomes" id="UP000004358">
    <property type="component" value="Unassembled WGS sequence"/>
</dbReference>
<protein>
    <recommendedName>
        <fullName evidence="4">HEAT repeat domain-containing protein</fullName>
    </recommendedName>
</protein>
<sequence length="301" mass="33209">MHRQLRHFTLLLFALSSFDCSATVAEPITADEQRNAAMRCKAILVDSLAAQGEWSSVHAAEYLIHLDEKLPVLAAFQPQADCETPQYRIGVWRVLAQAEAKPDSRRLYVQRIRDVLLDLAAEDRLHALESLAKLNAPIASAAELRIVEQFADSPEDPGRAFAIWRLVQKTSTPKLVQSLLGELESSDQVRRLRAAFVLGQGNELPQPIQAKLQSTLGKESRDSIVFPFLAIAAGDGHLVRLATAENLAHRALALKELTRRGIESEIDFASPPIDSAPLAYRQAAAFALLAKLRKSDVQQNP</sequence>
<feature type="signal peptide" evidence="1">
    <location>
        <begin position="1"/>
        <end position="22"/>
    </location>
</feature>
<comment type="caution">
    <text evidence="2">The sequence shown here is derived from an EMBL/GenBank/DDBJ whole genome shotgun (WGS) entry which is preliminary data.</text>
</comment>
<dbReference type="EMBL" id="AANZ01000024">
    <property type="protein sequence ID" value="EAQ78064.1"/>
    <property type="molecule type" value="Genomic_DNA"/>
</dbReference>
<gene>
    <name evidence="2" type="ORF">DSM3645_18626</name>
</gene>
<keyword evidence="1" id="KW-0732">Signal</keyword>
<dbReference type="RefSeq" id="WP_002651693.1">
    <property type="nucleotide sequence ID" value="NZ_CH672376.1"/>
</dbReference>
<dbReference type="OrthoDB" id="288563at2"/>
<organism evidence="2 3">
    <name type="scientific">Blastopirellula marina DSM 3645</name>
    <dbReference type="NCBI Taxonomy" id="314230"/>
    <lineage>
        <taxon>Bacteria</taxon>
        <taxon>Pseudomonadati</taxon>
        <taxon>Planctomycetota</taxon>
        <taxon>Planctomycetia</taxon>
        <taxon>Pirellulales</taxon>
        <taxon>Pirellulaceae</taxon>
        <taxon>Blastopirellula</taxon>
    </lineage>
</organism>
<feature type="chain" id="PRO_5002664220" description="HEAT repeat domain-containing protein" evidence="1">
    <location>
        <begin position="23"/>
        <end position="301"/>
    </location>
</feature>
<proteinExistence type="predicted"/>
<evidence type="ECO:0000313" key="2">
    <source>
        <dbReference type="EMBL" id="EAQ78064.1"/>
    </source>
</evidence>
<dbReference type="AlphaFoldDB" id="A3ZZJ5"/>
<dbReference type="STRING" id="314230.DSM3645_18626"/>
<evidence type="ECO:0008006" key="4">
    <source>
        <dbReference type="Google" id="ProtNLM"/>
    </source>
</evidence>
<accession>A3ZZJ5</accession>
<evidence type="ECO:0000256" key="1">
    <source>
        <dbReference type="SAM" id="SignalP"/>
    </source>
</evidence>
<evidence type="ECO:0000313" key="3">
    <source>
        <dbReference type="Proteomes" id="UP000004358"/>
    </source>
</evidence>
<name>A3ZZJ5_9BACT</name>
<reference evidence="2 3" key="1">
    <citation type="submission" date="2006-02" db="EMBL/GenBank/DDBJ databases">
        <authorList>
            <person name="Amann R."/>
            <person name="Ferriera S."/>
            <person name="Johnson J."/>
            <person name="Kravitz S."/>
            <person name="Halpern A."/>
            <person name="Remington K."/>
            <person name="Beeson K."/>
            <person name="Tran B."/>
            <person name="Rogers Y.-H."/>
            <person name="Friedman R."/>
            <person name="Venter J.C."/>
        </authorList>
    </citation>
    <scope>NUCLEOTIDE SEQUENCE [LARGE SCALE GENOMIC DNA]</scope>
    <source>
        <strain evidence="2 3">DSM 3645</strain>
    </source>
</reference>
<dbReference type="HOGENOM" id="CLU_923371_0_0_0"/>